<dbReference type="STRING" id="930990.A0A067MAN1"/>
<name>A0A067MAN1_BOTB1</name>
<dbReference type="GO" id="GO:0003713">
    <property type="term" value="F:transcription coactivator activity"/>
    <property type="evidence" value="ECO:0007669"/>
    <property type="project" value="TreeGrafter"/>
</dbReference>
<feature type="compositionally biased region" description="Polar residues" evidence="11">
    <location>
        <begin position="283"/>
        <end position="299"/>
    </location>
</feature>
<sequence>MGDAEREAVIASIASSIFRTMIDDMAFDASLQAHKEVTRSRSICKICHMQCQAEHGPGSHTVTSDMASIPGTPSSRNGAASGTRATTKDVYFDCMVCKKSMASNRYAPHLATCMGLGNGTRRNASRNALSKAKIGSPPRSQSPYVENVTAPAEAATNGASHSKGKGKGKKKMSKAAMAAAAAAAAAANASASANLSISGINDNNKRQSHISPKPSPTKNTKKQKLSGSLDSGSANGHRRASPSPANMLLHRTSSQQTKIPSRLGIVSPTPGSSPTGSFYSAGEINSHSRSGSTVSTTAAAPSPHPILPVKGTGPPRRVPPTINNYPSRDKRTSRPPEYIVDPDDLVNTESDSSDMIDEDL</sequence>
<keyword evidence="5" id="KW-0156">Chromatin regulator</keyword>
<dbReference type="PANTHER" id="PTHR46367">
    <property type="entry name" value="ATAXIN-7-LIKE PROTEIN 3"/>
    <property type="match status" value="1"/>
</dbReference>
<keyword evidence="3" id="KW-0863">Zinc-finger</keyword>
<evidence type="ECO:0000256" key="1">
    <source>
        <dbReference type="ARBA" id="ARBA00004123"/>
    </source>
</evidence>
<evidence type="ECO:0000313" key="13">
    <source>
        <dbReference type="Proteomes" id="UP000027195"/>
    </source>
</evidence>
<evidence type="ECO:0000256" key="9">
    <source>
        <dbReference type="ARBA" id="ARBA00023242"/>
    </source>
</evidence>
<keyword evidence="13" id="KW-1185">Reference proteome</keyword>
<gene>
    <name evidence="12" type="ORF">BOTBODRAFT_189057</name>
</gene>
<accession>A0A067MAN1</accession>
<evidence type="ECO:0000256" key="10">
    <source>
        <dbReference type="RuleBase" id="RU261113"/>
    </source>
</evidence>
<dbReference type="GO" id="GO:0000124">
    <property type="term" value="C:SAGA complex"/>
    <property type="evidence" value="ECO:0007669"/>
    <property type="project" value="TreeGrafter"/>
</dbReference>
<comment type="subcellular location">
    <subcellularLocation>
        <location evidence="1 10">Nucleus</location>
    </subcellularLocation>
</comment>
<feature type="compositionally biased region" description="Basic residues" evidence="11">
    <location>
        <begin position="162"/>
        <end position="171"/>
    </location>
</feature>
<feature type="region of interest" description="Disordered" evidence="11">
    <location>
        <begin position="152"/>
        <end position="171"/>
    </location>
</feature>
<dbReference type="GO" id="GO:0071819">
    <property type="term" value="C:DUBm complex"/>
    <property type="evidence" value="ECO:0007669"/>
    <property type="project" value="TreeGrafter"/>
</dbReference>
<feature type="compositionally biased region" description="Acidic residues" evidence="11">
    <location>
        <begin position="340"/>
        <end position="360"/>
    </location>
</feature>
<evidence type="ECO:0000256" key="2">
    <source>
        <dbReference type="ARBA" id="ARBA00022723"/>
    </source>
</evidence>
<dbReference type="GO" id="GO:0008270">
    <property type="term" value="F:zinc ion binding"/>
    <property type="evidence" value="ECO:0007669"/>
    <property type="project" value="UniProtKB-KW"/>
</dbReference>
<protein>
    <recommendedName>
        <fullName evidence="10">SAGA-associated factor 11</fullName>
    </recommendedName>
</protein>
<evidence type="ECO:0000256" key="3">
    <source>
        <dbReference type="ARBA" id="ARBA00022771"/>
    </source>
</evidence>
<feature type="compositionally biased region" description="Polar residues" evidence="11">
    <location>
        <begin position="225"/>
        <end position="234"/>
    </location>
</feature>
<keyword evidence="2" id="KW-0479">Metal-binding</keyword>
<dbReference type="HOGENOM" id="CLU_054417_0_0_1"/>
<keyword evidence="9" id="KW-0539">Nucleus</keyword>
<evidence type="ECO:0000256" key="7">
    <source>
        <dbReference type="ARBA" id="ARBA00023159"/>
    </source>
</evidence>
<keyword evidence="4" id="KW-0862">Zinc</keyword>
<dbReference type="InterPro" id="IPR051078">
    <property type="entry name" value="SGF11"/>
</dbReference>
<dbReference type="Pfam" id="PF08209">
    <property type="entry name" value="Sgf11"/>
    <property type="match status" value="1"/>
</dbReference>
<keyword evidence="7 10" id="KW-0010">Activator</keyword>
<dbReference type="GO" id="GO:0006357">
    <property type="term" value="P:regulation of transcription by RNA polymerase II"/>
    <property type="evidence" value="ECO:0007669"/>
    <property type="project" value="TreeGrafter"/>
</dbReference>
<evidence type="ECO:0000256" key="6">
    <source>
        <dbReference type="ARBA" id="ARBA00023015"/>
    </source>
</evidence>
<dbReference type="EMBL" id="KL198048">
    <property type="protein sequence ID" value="KDQ12803.1"/>
    <property type="molecule type" value="Genomic_DNA"/>
</dbReference>
<dbReference type="InterPro" id="IPR013246">
    <property type="entry name" value="SAGA_su_Sgf11"/>
</dbReference>
<keyword evidence="8" id="KW-0804">Transcription</keyword>
<feature type="region of interest" description="Disordered" evidence="11">
    <location>
        <begin position="126"/>
        <end position="145"/>
    </location>
</feature>
<proteinExistence type="inferred from homology"/>
<dbReference type="GO" id="GO:0006325">
    <property type="term" value="P:chromatin organization"/>
    <property type="evidence" value="ECO:0007669"/>
    <property type="project" value="UniProtKB-KW"/>
</dbReference>
<comment type="similarity">
    <text evidence="10">Belongs to the SGF11 family.</text>
</comment>
<keyword evidence="6" id="KW-0805">Transcription regulation</keyword>
<evidence type="ECO:0000256" key="8">
    <source>
        <dbReference type="ARBA" id="ARBA00023163"/>
    </source>
</evidence>
<feature type="compositionally biased region" description="Low complexity" evidence="11">
    <location>
        <begin position="267"/>
        <end position="277"/>
    </location>
</feature>
<evidence type="ECO:0000256" key="4">
    <source>
        <dbReference type="ARBA" id="ARBA00022833"/>
    </source>
</evidence>
<evidence type="ECO:0000256" key="5">
    <source>
        <dbReference type="ARBA" id="ARBA00022853"/>
    </source>
</evidence>
<dbReference type="Gene3D" id="3.30.160.60">
    <property type="entry name" value="Classic Zinc Finger"/>
    <property type="match status" value="1"/>
</dbReference>
<dbReference type="PANTHER" id="PTHR46367:SF1">
    <property type="entry name" value="ATAXIN-7-LIKE PROTEIN 3"/>
    <property type="match status" value="1"/>
</dbReference>
<evidence type="ECO:0000256" key="11">
    <source>
        <dbReference type="SAM" id="MobiDB-lite"/>
    </source>
</evidence>
<dbReference type="AlphaFoldDB" id="A0A067MAN1"/>
<organism evidence="12 13">
    <name type="scientific">Botryobasidium botryosum (strain FD-172 SS1)</name>
    <dbReference type="NCBI Taxonomy" id="930990"/>
    <lineage>
        <taxon>Eukaryota</taxon>
        <taxon>Fungi</taxon>
        <taxon>Dikarya</taxon>
        <taxon>Basidiomycota</taxon>
        <taxon>Agaricomycotina</taxon>
        <taxon>Agaricomycetes</taxon>
        <taxon>Cantharellales</taxon>
        <taxon>Botryobasidiaceae</taxon>
        <taxon>Botryobasidium</taxon>
    </lineage>
</organism>
<reference evidence="13" key="1">
    <citation type="journal article" date="2014" name="Proc. Natl. Acad. Sci. U.S.A.">
        <title>Extensive sampling of basidiomycete genomes demonstrates inadequacy of the white-rot/brown-rot paradigm for wood decay fungi.</title>
        <authorList>
            <person name="Riley R."/>
            <person name="Salamov A.A."/>
            <person name="Brown D.W."/>
            <person name="Nagy L.G."/>
            <person name="Floudas D."/>
            <person name="Held B.W."/>
            <person name="Levasseur A."/>
            <person name="Lombard V."/>
            <person name="Morin E."/>
            <person name="Otillar R."/>
            <person name="Lindquist E.A."/>
            <person name="Sun H."/>
            <person name="LaButti K.M."/>
            <person name="Schmutz J."/>
            <person name="Jabbour D."/>
            <person name="Luo H."/>
            <person name="Baker S.E."/>
            <person name="Pisabarro A.G."/>
            <person name="Walton J.D."/>
            <person name="Blanchette R.A."/>
            <person name="Henrissat B."/>
            <person name="Martin F."/>
            <person name="Cullen D."/>
            <person name="Hibbett D.S."/>
            <person name="Grigoriev I.V."/>
        </authorList>
    </citation>
    <scope>NUCLEOTIDE SEQUENCE [LARGE SCALE GENOMIC DNA]</scope>
    <source>
        <strain evidence="13">FD-172 SS1</strain>
    </source>
</reference>
<dbReference type="Proteomes" id="UP000027195">
    <property type="component" value="Unassembled WGS sequence"/>
</dbReference>
<dbReference type="InParanoid" id="A0A067MAN1"/>
<evidence type="ECO:0000313" key="12">
    <source>
        <dbReference type="EMBL" id="KDQ12803.1"/>
    </source>
</evidence>
<dbReference type="OrthoDB" id="21557at2759"/>
<feature type="region of interest" description="Disordered" evidence="11">
    <location>
        <begin position="198"/>
        <end position="360"/>
    </location>
</feature>